<gene>
    <name evidence="2" type="ORF">F4X82_03590</name>
</gene>
<protein>
    <recommendedName>
        <fullName evidence="4">DUF2970 domain-containing protein</fullName>
    </recommendedName>
</protein>
<keyword evidence="1" id="KW-0812">Transmembrane</keyword>
<feature type="transmembrane region" description="Helical" evidence="1">
    <location>
        <begin position="43"/>
        <end position="69"/>
    </location>
</feature>
<evidence type="ECO:0000256" key="1">
    <source>
        <dbReference type="SAM" id="Phobius"/>
    </source>
</evidence>
<sequence>MTDDSYKKKDTSWLRIVIAAFKVVFQQRNMIRERIIKIALKKALPYLVIGFLVFVGLIALFTFLFVQVFA</sequence>
<proteinExistence type="predicted"/>
<dbReference type="EMBL" id="VXOY01000032">
    <property type="protein sequence ID" value="MYE38571.1"/>
    <property type="molecule type" value="Genomic_DNA"/>
</dbReference>
<accession>A0A845DEW8</accession>
<dbReference type="AlphaFoldDB" id="A0A845DEW8"/>
<evidence type="ECO:0000313" key="2">
    <source>
        <dbReference type="EMBL" id="MYE38571.1"/>
    </source>
</evidence>
<name>A0A845DEW8_9BACT</name>
<reference evidence="2 3" key="1">
    <citation type="submission" date="2019-09" db="EMBL/GenBank/DDBJ databases">
        <title>Characterisation of the sponge microbiome using genome-centric metagenomics.</title>
        <authorList>
            <person name="Engelberts J.P."/>
            <person name="Robbins S.J."/>
            <person name="De Goeij J.M."/>
            <person name="Aranda M."/>
            <person name="Bell S.C."/>
            <person name="Webster N.S."/>
        </authorList>
    </citation>
    <scope>NUCLEOTIDE SEQUENCE [LARGE SCALE GENOMIC DNA]</scope>
    <source>
        <strain evidence="2">SB0662_bin_43</strain>
    </source>
</reference>
<keyword evidence="1" id="KW-1133">Transmembrane helix</keyword>
<evidence type="ECO:0000313" key="3">
    <source>
        <dbReference type="Proteomes" id="UP000449092"/>
    </source>
</evidence>
<organism evidence="2 3">
    <name type="scientific">Candidatus Spechtbacteria bacterium SB0662_bin_43</name>
    <dbReference type="NCBI Taxonomy" id="2604897"/>
    <lineage>
        <taxon>Bacteria</taxon>
        <taxon>Candidatus Spechtiibacteriota</taxon>
    </lineage>
</organism>
<evidence type="ECO:0008006" key="4">
    <source>
        <dbReference type="Google" id="ProtNLM"/>
    </source>
</evidence>
<keyword evidence="1" id="KW-0472">Membrane</keyword>
<comment type="caution">
    <text evidence="2">The sequence shown here is derived from an EMBL/GenBank/DDBJ whole genome shotgun (WGS) entry which is preliminary data.</text>
</comment>
<dbReference type="Proteomes" id="UP000449092">
    <property type="component" value="Unassembled WGS sequence"/>
</dbReference>